<feature type="signal peptide" evidence="5">
    <location>
        <begin position="1"/>
        <end position="22"/>
    </location>
</feature>
<evidence type="ECO:0000256" key="3">
    <source>
        <dbReference type="ARBA" id="ARBA00022448"/>
    </source>
</evidence>
<evidence type="ECO:0000256" key="2">
    <source>
        <dbReference type="ARBA" id="ARBA00005695"/>
    </source>
</evidence>
<dbReference type="Gene3D" id="3.10.105.10">
    <property type="entry name" value="Dipeptide-binding Protein, Domain 3"/>
    <property type="match status" value="1"/>
</dbReference>
<dbReference type="PANTHER" id="PTHR30290:SF10">
    <property type="entry name" value="PERIPLASMIC OLIGOPEPTIDE-BINDING PROTEIN-RELATED"/>
    <property type="match status" value="1"/>
</dbReference>
<evidence type="ECO:0000313" key="7">
    <source>
        <dbReference type="EMBL" id="HIU13802.1"/>
    </source>
</evidence>
<protein>
    <submittedName>
        <fullName evidence="7">Peptide ABC transporter substrate-binding protein</fullName>
    </submittedName>
</protein>
<reference evidence="7" key="1">
    <citation type="submission" date="2020-10" db="EMBL/GenBank/DDBJ databases">
        <authorList>
            <person name="Gilroy R."/>
        </authorList>
    </citation>
    <scope>NUCLEOTIDE SEQUENCE</scope>
    <source>
        <strain evidence="7">CHK195-11698</strain>
    </source>
</reference>
<dbReference type="PANTHER" id="PTHR30290">
    <property type="entry name" value="PERIPLASMIC BINDING COMPONENT OF ABC TRANSPORTER"/>
    <property type="match status" value="1"/>
</dbReference>
<dbReference type="GO" id="GO:0015833">
    <property type="term" value="P:peptide transport"/>
    <property type="evidence" value="ECO:0007669"/>
    <property type="project" value="TreeGrafter"/>
</dbReference>
<dbReference type="GO" id="GO:0043190">
    <property type="term" value="C:ATP-binding cassette (ABC) transporter complex"/>
    <property type="evidence" value="ECO:0007669"/>
    <property type="project" value="InterPro"/>
</dbReference>
<dbReference type="InterPro" id="IPR000914">
    <property type="entry name" value="SBP_5_dom"/>
</dbReference>
<evidence type="ECO:0000259" key="6">
    <source>
        <dbReference type="Pfam" id="PF00496"/>
    </source>
</evidence>
<keyword evidence="4 5" id="KW-0732">Signal</keyword>
<organism evidence="7 8">
    <name type="scientific">Candidatus Fimiplasma intestinipullorum</name>
    <dbReference type="NCBI Taxonomy" id="2840825"/>
    <lineage>
        <taxon>Bacteria</taxon>
        <taxon>Bacillati</taxon>
        <taxon>Bacillota</taxon>
        <taxon>Clostridia</taxon>
        <taxon>Eubacteriales</taxon>
        <taxon>Candidatus Fimiplasma</taxon>
    </lineage>
</organism>
<dbReference type="Proteomes" id="UP000824175">
    <property type="component" value="Unassembled WGS sequence"/>
</dbReference>
<dbReference type="Gene3D" id="3.40.190.10">
    <property type="entry name" value="Periplasmic binding protein-like II"/>
    <property type="match status" value="1"/>
</dbReference>
<dbReference type="Pfam" id="PF00496">
    <property type="entry name" value="SBP_bac_5"/>
    <property type="match status" value="1"/>
</dbReference>
<evidence type="ECO:0000256" key="5">
    <source>
        <dbReference type="SAM" id="SignalP"/>
    </source>
</evidence>
<comment type="similarity">
    <text evidence="2">Belongs to the bacterial solute-binding protein 5 family.</text>
</comment>
<evidence type="ECO:0000256" key="4">
    <source>
        <dbReference type="ARBA" id="ARBA00022729"/>
    </source>
</evidence>
<dbReference type="GO" id="GO:1904680">
    <property type="term" value="F:peptide transmembrane transporter activity"/>
    <property type="evidence" value="ECO:0007669"/>
    <property type="project" value="TreeGrafter"/>
</dbReference>
<dbReference type="GO" id="GO:0042597">
    <property type="term" value="C:periplasmic space"/>
    <property type="evidence" value="ECO:0007669"/>
    <property type="project" value="UniProtKB-ARBA"/>
</dbReference>
<keyword evidence="3" id="KW-0813">Transport</keyword>
<dbReference type="SUPFAM" id="SSF53850">
    <property type="entry name" value="Periplasmic binding protein-like II"/>
    <property type="match status" value="1"/>
</dbReference>
<dbReference type="InterPro" id="IPR030678">
    <property type="entry name" value="Peptide/Ni-bd"/>
</dbReference>
<feature type="domain" description="Solute-binding protein family 5" evidence="6">
    <location>
        <begin position="74"/>
        <end position="495"/>
    </location>
</feature>
<dbReference type="InterPro" id="IPR039424">
    <property type="entry name" value="SBP_5"/>
</dbReference>
<name>A0A9D1HNA5_9FIRM</name>
<evidence type="ECO:0000313" key="8">
    <source>
        <dbReference type="Proteomes" id="UP000824175"/>
    </source>
</evidence>
<dbReference type="PROSITE" id="PS51257">
    <property type="entry name" value="PROKAR_LIPOPROTEIN"/>
    <property type="match status" value="1"/>
</dbReference>
<dbReference type="PIRSF" id="PIRSF002741">
    <property type="entry name" value="MppA"/>
    <property type="match status" value="1"/>
</dbReference>
<dbReference type="GO" id="GO:0030313">
    <property type="term" value="C:cell envelope"/>
    <property type="evidence" value="ECO:0007669"/>
    <property type="project" value="UniProtKB-SubCell"/>
</dbReference>
<dbReference type="AlphaFoldDB" id="A0A9D1HNA5"/>
<dbReference type="EMBL" id="DVMJ01000058">
    <property type="protein sequence ID" value="HIU13802.1"/>
    <property type="molecule type" value="Genomic_DNA"/>
</dbReference>
<evidence type="ECO:0000256" key="1">
    <source>
        <dbReference type="ARBA" id="ARBA00004196"/>
    </source>
</evidence>
<gene>
    <name evidence="7" type="ORF">IAD15_07000</name>
</gene>
<feature type="chain" id="PRO_5038460062" evidence="5">
    <location>
        <begin position="23"/>
        <end position="611"/>
    </location>
</feature>
<comment type="caution">
    <text evidence="7">The sequence shown here is derived from an EMBL/GenBank/DDBJ whole genome shotgun (WGS) entry which is preliminary data.</text>
</comment>
<accession>A0A9D1HNA5</accession>
<proteinExistence type="inferred from homology"/>
<dbReference type="CDD" id="cd08504">
    <property type="entry name" value="PBP2_OppA"/>
    <property type="match status" value="1"/>
</dbReference>
<sequence length="611" mass="68889">MKKVMASALAATLLLTGCGSSGKTTYDPKNYVDYIVSGREVTTFDYLESYSSVDLKYTPNMVNGLVETDQYGNLVPCLAESWEHNDDYTVWTFKLREGVQWMTSGLDAYGEVTADDFVYAAEYILNPVNASYNVASYDGFITGARAYYDALSNGEDADFSTVGVKALDRYTVQYTMEEGKRMPYFLSVVTYNAFYPANRAFVESLGTQDDGSSRFGMDKDSILYNGPYITQSVELNAQKVFVKNPQYWDLENATFDTVTVLMYRDQESVYEAFKRGEASYAPLLSTQAQALYDANDETLIQTELLPVTYCLFLNNQTTYSEDTNAALSNLSFRQSLFYGLDRQLYNEVINPINPKSIEGYSYSGRTFVTAPDGTDYTQMSHLQKWQTSQFDMSKAEAYKQQAISELSAQGVSFPIKLKFYSTAGNETEAVKARMLKEMIEGLGTDYVEVELHECQTWSTEVRATGDYALQVSGWTPDWADPVNCMTSIKTNGTMNNANDVLNMGVSHWDYTEFDEMVEAADLIVDLEERYQAFGAIENYLLENAYYIPLYQGGGTYEVTTVNNYTKKHTGVGLDQFSWKGIVAYDHAITQEENEAFKAEWETNRQALLSES</sequence>
<comment type="subcellular location">
    <subcellularLocation>
        <location evidence="1">Cell envelope</location>
    </subcellularLocation>
</comment>
<dbReference type="Gene3D" id="3.90.76.10">
    <property type="entry name" value="Dipeptide-binding Protein, Domain 1"/>
    <property type="match status" value="1"/>
</dbReference>
<reference evidence="7" key="2">
    <citation type="journal article" date="2021" name="PeerJ">
        <title>Extensive microbial diversity within the chicken gut microbiome revealed by metagenomics and culture.</title>
        <authorList>
            <person name="Gilroy R."/>
            <person name="Ravi A."/>
            <person name="Getino M."/>
            <person name="Pursley I."/>
            <person name="Horton D.L."/>
            <person name="Alikhan N.F."/>
            <person name="Baker D."/>
            <person name="Gharbi K."/>
            <person name="Hall N."/>
            <person name="Watson M."/>
            <person name="Adriaenssens E.M."/>
            <person name="Foster-Nyarko E."/>
            <person name="Jarju S."/>
            <person name="Secka A."/>
            <person name="Antonio M."/>
            <person name="Oren A."/>
            <person name="Chaudhuri R.R."/>
            <person name="La Ragione R."/>
            <person name="Hildebrand F."/>
            <person name="Pallen M.J."/>
        </authorList>
    </citation>
    <scope>NUCLEOTIDE SEQUENCE</scope>
    <source>
        <strain evidence="7">CHK195-11698</strain>
    </source>
</reference>